<feature type="compositionally biased region" description="Basic and acidic residues" evidence="1">
    <location>
        <begin position="1"/>
        <end position="12"/>
    </location>
</feature>
<dbReference type="RefSeq" id="WP_282723543.1">
    <property type="nucleotide sequence ID" value="NZ_JASCQO010000054.1"/>
</dbReference>
<reference evidence="2 3" key="1">
    <citation type="submission" date="2023-04" db="EMBL/GenBank/DDBJ databases">
        <title>Halomonas strains isolated from rhizosphere soil.</title>
        <authorList>
            <person name="Xu L."/>
            <person name="Sun J.-Q."/>
        </authorList>
    </citation>
    <scope>NUCLEOTIDE SEQUENCE [LARGE SCALE GENOMIC DNA]</scope>
    <source>
        <strain evidence="2 3">LN1S58</strain>
    </source>
</reference>
<proteinExistence type="predicted"/>
<sequence>MIDPGSRGEKHLQPGQLGNELGRCLPGDQVFNLVEVAGVRPDTEVKVGGMFGEVARPSRRTWWI</sequence>
<dbReference type="EMBL" id="JASCQO010000054">
    <property type="protein sequence ID" value="MDI5936122.1"/>
    <property type="molecule type" value="Genomic_DNA"/>
</dbReference>
<dbReference type="Proteomes" id="UP001244242">
    <property type="component" value="Unassembled WGS sequence"/>
</dbReference>
<protein>
    <submittedName>
        <fullName evidence="2">Uncharacterized protein</fullName>
    </submittedName>
</protein>
<name>A0ABT6VSB4_9GAMM</name>
<keyword evidence="3" id="KW-1185">Reference proteome</keyword>
<comment type="caution">
    <text evidence="2">The sequence shown here is derived from an EMBL/GenBank/DDBJ whole genome shotgun (WGS) entry which is preliminary data.</text>
</comment>
<feature type="region of interest" description="Disordered" evidence="1">
    <location>
        <begin position="1"/>
        <end position="20"/>
    </location>
</feature>
<accession>A0ABT6VSB4</accession>
<evidence type="ECO:0000313" key="3">
    <source>
        <dbReference type="Proteomes" id="UP001244242"/>
    </source>
</evidence>
<organism evidence="2 3">
    <name type="scientific">Halomonas kalidii</name>
    <dbReference type="NCBI Taxonomy" id="3043293"/>
    <lineage>
        <taxon>Bacteria</taxon>
        <taxon>Pseudomonadati</taxon>
        <taxon>Pseudomonadota</taxon>
        <taxon>Gammaproteobacteria</taxon>
        <taxon>Oceanospirillales</taxon>
        <taxon>Halomonadaceae</taxon>
        <taxon>Halomonas</taxon>
    </lineage>
</organism>
<evidence type="ECO:0000313" key="2">
    <source>
        <dbReference type="EMBL" id="MDI5936122.1"/>
    </source>
</evidence>
<gene>
    <name evidence="2" type="ORF">QLQ84_20225</name>
</gene>
<evidence type="ECO:0000256" key="1">
    <source>
        <dbReference type="SAM" id="MobiDB-lite"/>
    </source>
</evidence>